<dbReference type="SUPFAM" id="SSF90209">
    <property type="entry name" value="Ran binding protein zinc finger-like"/>
    <property type="match status" value="1"/>
</dbReference>
<evidence type="ECO:0000313" key="7">
    <source>
        <dbReference type="EMBL" id="CAK9219347.1"/>
    </source>
</evidence>
<proteinExistence type="predicted"/>
<dbReference type="InterPro" id="IPR001876">
    <property type="entry name" value="Znf_RanBP2"/>
</dbReference>
<keyword evidence="8" id="KW-1185">Reference proteome</keyword>
<gene>
    <name evidence="7" type="ORF">CSSPTR1EN2_LOCUS14439</name>
</gene>
<feature type="compositionally biased region" description="Polar residues" evidence="5">
    <location>
        <begin position="451"/>
        <end position="464"/>
    </location>
</feature>
<protein>
    <recommendedName>
        <fullName evidence="6">RanBP2-type domain-containing protein</fullName>
    </recommendedName>
</protein>
<feature type="region of interest" description="Disordered" evidence="5">
    <location>
        <begin position="362"/>
        <end position="420"/>
    </location>
</feature>
<accession>A0ABP0UDA0</accession>
<evidence type="ECO:0000256" key="2">
    <source>
        <dbReference type="ARBA" id="ARBA00022771"/>
    </source>
</evidence>
<dbReference type="EMBL" id="OZ019895">
    <property type="protein sequence ID" value="CAK9219347.1"/>
    <property type="molecule type" value="Genomic_DNA"/>
</dbReference>
<evidence type="ECO:0000256" key="1">
    <source>
        <dbReference type="ARBA" id="ARBA00022723"/>
    </source>
</evidence>
<reference evidence="7" key="1">
    <citation type="submission" date="2024-02" db="EMBL/GenBank/DDBJ databases">
        <authorList>
            <consortium name="ELIXIR-Norway"/>
            <consortium name="Elixir Norway"/>
        </authorList>
    </citation>
    <scope>NUCLEOTIDE SEQUENCE</scope>
</reference>
<keyword evidence="1" id="KW-0479">Metal-binding</keyword>
<dbReference type="Pfam" id="PF00641">
    <property type="entry name" value="Zn_ribbon_RanBP"/>
    <property type="match status" value="1"/>
</dbReference>
<feature type="domain" description="RanBP2-type" evidence="6">
    <location>
        <begin position="468"/>
        <end position="497"/>
    </location>
</feature>
<keyword evidence="3" id="KW-0862">Zinc</keyword>
<feature type="compositionally biased region" description="Polar residues" evidence="5">
    <location>
        <begin position="191"/>
        <end position="200"/>
    </location>
</feature>
<evidence type="ECO:0000259" key="6">
    <source>
        <dbReference type="PROSITE" id="PS50199"/>
    </source>
</evidence>
<feature type="region of interest" description="Disordered" evidence="5">
    <location>
        <begin position="496"/>
        <end position="516"/>
    </location>
</feature>
<dbReference type="InterPro" id="IPR036443">
    <property type="entry name" value="Znf_RanBP2_sf"/>
</dbReference>
<organism evidence="7 8">
    <name type="scientific">Sphagnum troendelagicum</name>
    <dbReference type="NCBI Taxonomy" id="128251"/>
    <lineage>
        <taxon>Eukaryota</taxon>
        <taxon>Viridiplantae</taxon>
        <taxon>Streptophyta</taxon>
        <taxon>Embryophyta</taxon>
        <taxon>Bryophyta</taxon>
        <taxon>Sphagnophytina</taxon>
        <taxon>Sphagnopsida</taxon>
        <taxon>Sphagnales</taxon>
        <taxon>Sphagnaceae</taxon>
        <taxon>Sphagnum</taxon>
    </lineage>
</organism>
<feature type="region of interest" description="Disordered" evidence="5">
    <location>
        <begin position="305"/>
        <end position="328"/>
    </location>
</feature>
<evidence type="ECO:0000256" key="5">
    <source>
        <dbReference type="SAM" id="MobiDB-lite"/>
    </source>
</evidence>
<sequence length="516" mass="57022">MIKSGAMMFSFRKPTATYLRLAHECGNARQSRAFISSGCGIDDSSIVYGQSAVPVVMADQHIASTVVEATVSACKSAQCRLGSGFTGATSWRQELGPFFVGFANWQGLAVENMDWGPSNVSTGIKAEGKKVVEKDASLSVSMNQSSQEILELIASKECELAALRAALKAKEAANSGATHSHFTTSTLTLSPASFTPQPGQAKTLRDDPIDIPSKPLATPTVSRADATSQTSQETTLRPLPLINQRPDRIRVDRLASEKYQMTPLHSPGSFRQGSFYDKLQKMNKLVVNEEISGIAVELNADVQEDGEEKPVHPKRICPPPKIIPPVESKPFKSLADSLYEERFGHPAPPSLQRSYPLDSFHDRAQKEKQRREAESKRRWAAQTVSQASGFRDTGVLGSKSSTASDLPGTRLGTTDEEDPLLRIQRMRTMPHRRIPKIPYAPSVEHRRRNNRPSPYTNQSPYNQQELMMPGDWKCERCNTNNFSRNTHCYRCQTGRSREAGSGTQLDRPSSFRPGEQ</sequence>
<evidence type="ECO:0000313" key="8">
    <source>
        <dbReference type="Proteomes" id="UP001497512"/>
    </source>
</evidence>
<evidence type="ECO:0000256" key="3">
    <source>
        <dbReference type="ARBA" id="ARBA00022833"/>
    </source>
</evidence>
<dbReference type="PROSITE" id="PS50199">
    <property type="entry name" value="ZF_RANBP2_2"/>
    <property type="match status" value="1"/>
</dbReference>
<dbReference type="Proteomes" id="UP001497512">
    <property type="component" value="Chromosome 3"/>
</dbReference>
<feature type="region of interest" description="Disordered" evidence="5">
    <location>
        <begin position="188"/>
        <end position="239"/>
    </location>
</feature>
<dbReference type="SMART" id="SM00547">
    <property type="entry name" value="ZnF_RBZ"/>
    <property type="match status" value="1"/>
</dbReference>
<feature type="region of interest" description="Disordered" evidence="5">
    <location>
        <begin position="440"/>
        <end position="464"/>
    </location>
</feature>
<evidence type="ECO:0000256" key="4">
    <source>
        <dbReference type="PROSITE-ProRule" id="PRU00322"/>
    </source>
</evidence>
<dbReference type="PROSITE" id="PS01358">
    <property type="entry name" value="ZF_RANBP2_1"/>
    <property type="match status" value="1"/>
</dbReference>
<keyword evidence="2 4" id="KW-0863">Zinc-finger</keyword>
<dbReference type="Gene3D" id="4.10.1060.10">
    <property type="entry name" value="Zinc finger, RanBP2-type"/>
    <property type="match status" value="1"/>
</dbReference>
<feature type="compositionally biased region" description="Polar residues" evidence="5">
    <location>
        <begin position="219"/>
        <end position="235"/>
    </location>
</feature>
<name>A0ABP0UDA0_9BRYO</name>
<feature type="compositionally biased region" description="Basic and acidic residues" evidence="5">
    <location>
        <begin position="362"/>
        <end position="377"/>
    </location>
</feature>